<evidence type="ECO:0000256" key="2">
    <source>
        <dbReference type="SAM" id="Phobius"/>
    </source>
</evidence>
<dbReference type="CDD" id="cd08545">
    <property type="entry name" value="YcnI_like"/>
    <property type="match status" value="1"/>
</dbReference>
<feature type="transmembrane region" description="Helical" evidence="2">
    <location>
        <begin position="217"/>
        <end position="241"/>
    </location>
</feature>
<keyword evidence="2" id="KW-1133">Transmembrane helix</keyword>
<organism evidence="4 5">
    <name type="scientific">Jiangella alkaliphila</name>
    <dbReference type="NCBI Taxonomy" id="419479"/>
    <lineage>
        <taxon>Bacteria</taxon>
        <taxon>Bacillati</taxon>
        <taxon>Actinomycetota</taxon>
        <taxon>Actinomycetes</taxon>
        <taxon>Jiangellales</taxon>
        <taxon>Jiangellaceae</taxon>
        <taxon>Jiangella</taxon>
    </lineage>
</organism>
<dbReference type="Gene3D" id="2.60.40.2230">
    <property type="entry name" value="Uncharacterised protein YcnI-like PF07987, DUF1775"/>
    <property type="match status" value="1"/>
</dbReference>
<dbReference type="Proteomes" id="UP000182977">
    <property type="component" value="Chromosome I"/>
</dbReference>
<evidence type="ECO:0000313" key="5">
    <source>
        <dbReference type="Proteomes" id="UP000182977"/>
    </source>
</evidence>
<feature type="domain" description="YncI copper-binding" evidence="3">
    <location>
        <begin position="30"/>
        <end position="177"/>
    </location>
</feature>
<evidence type="ECO:0000256" key="1">
    <source>
        <dbReference type="SAM" id="MobiDB-lite"/>
    </source>
</evidence>
<dbReference type="OrthoDB" id="9810871at2"/>
<dbReference type="AlphaFoldDB" id="A0A1H2GGN2"/>
<keyword evidence="2" id="KW-0812">Transmembrane</keyword>
<dbReference type="InterPro" id="IPR038507">
    <property type="entry name" value="YcnI-like_sf"/>
</dbReference>
<gene>
    <name evidence="4" type="ORF">SAMN04488563_0490</name>
</gene>
<dbReference type="STRING" id="419479.SAMN04488563_0490"/>
<protein>
    <submittedName>
        <fullName evidence="4">Uncharacterized protein YcnI</fullName>
    </submittedName>
</protein>
<dbReference type="Pfam" id="PF07987">
    <property type="entry name" value="DUF1775"/>
    <property type="match status" value="1"/>
</dbReference>
<accession>A0A1H2GGN2</accession>
<proteinExistence type="predicted"/>
<feature type="region of interest" description="Disordered" evidence="1">
    <location>
        <begin position="181"/>
        <end position="217"/>
    </location>
</feature>
<feature type="compositionally biased region" description="Acidic residues" evidence="1">
    <location>
        <begin position="195"/>
        <end position="204"/>
    </location>
</feature>
<name>A0A1H2GGN2_9ACTN</name>
<sequence length="246" mass="25036">MITRTLARVGLAAGGAITLGVVLAAGAAAHVTIRPDVDTAGSYAKITVRVPNESDTAGTVQVRLDLPADTPIPSVRVQPHPGWTAELTTTQFPEPVQVGDRTLEEAVTAVTWTADPGVRIDPGEFDEFAISAGPLPEAGMYLFPATQTYDDGEVVAWAEETVEGEEEPERPAPVLEVVEATSEDGHGGGASAENVADEGADEDSSAASSSDGDDSDALARGIGIGGLVVGAAGLGVGAAALRRRNA</sequence>
<dbReference type="RefSeq" id="WP_046766601.1">
    <property type="nucleotide sequence ID" value="NZ_KQ061219.1"/>
</dbReference>
<reference evidence="5" key="1">
    <citation type="submission" date="2016-10" db="EMBL/GenBank/DDBJ databases">
        <authorList>
            <person name="Varghese N."/>
            <person name="Submissions S."/>
        </authorList>
    </citation>
    <scope>NUCLEOTIDE SEQUENCE [LARGE SCALE GENOMIC DNA]</scope>
    <source>
        <strain evidence="5">DSM 45079</strain>
    </source>
</reference>
<keyword evidence="5" id="KW-1185">Reference proteome</keyword>
<keyword evidence="2" id="KW-0472">Membrane</keyword>
<dbReference type="EMBL" id="LT629791">
    <property type="protein sequence ID" value="SDU18813.1"/>
    <property type="molecule type" value="Genomic_DNA"/>
</dbReference>
<dbReference type="InterPro" id="IPR012533">
    <property type="entry name" value="YcnI-copper_dom"/>
</dbReference>
<evidence type="ECO:0000259" key="3">
    <source>
        <dbReference type="Pfam" id="PF07987"/>
    </source>
</evidence>
<evidence type="ECO:0000313" key="4">
    <source>
        <dbReference type="EMBL" id="SDU18813.1"/>
    </source>
</evidence>